<comment type="caution">
    <text evidence="7">The sequence shown here is derived from an EMBL/GenBank/DDBJ whole genome shotgun (WGS) entry which is preliminary data.</text>
</comment>
<feature type="compositionally biased region" description="Low complexity" evidence="5">
    <location>
        <begin position="182"/>
        <end position="214"/>
    </location>
</feature>
<keyword evidence="8" id="KW-1185">Reference proteome</keyword>
<feature type="compositionally biased region" description="Polar residues" evidence="5">
    <location>
        <begin position="155"/>
        <end position="164"/>
    </location>
</feature>
<dbReference type="SUPFAM" id="SSF57850">
    <property type="entry name" value="RING/U-box"/>
    <property type="match status" value="1"/>
</dbReference>
<proteinExistence type="predicted"/>
<accession>A0A6A4KSS2</accession>
<evidence type="ECO:0000256" key="3">
    <source>
        <dbReference type="ARBA" id="ARBA00022833"/>
    </source>
</evidence>
<keyword evidence="3" id="KW-0862">Zinc</keyword>
<sequence length="442" mass="48509">MGAACCVAAKDRTIISRSNSDVLQRNAICSPSWSVRWDHRGRVAGEETSVDRLADGVSRNDRLEVKSGRRVVETAHGSGEESQLEQTMIGQKSPVSERNAGIFRLPSSAVLLPFNVTISDYSLNDRQKLNSSANQDQLTLFMALLLGMVPTPVQNTDLSSSRNVPTEVKELPESPAVPNPSPLKMSPSLLSVSSLSTSPLSSQSPLLHTSSTPSRWAHPSPARPLLQQASDSRIRGRKRSNNSISEETSFPAFPEFMEASHGGERWSFDSESLGFYHEKLTPSSSRSSASPSDTQTCGVCSKLVAERSSWRSYELAVVSVLTCGHVYHSDCLENITAEINKYDPACPVCTFGEKRTPMKLSEKALKVVTDLKGRKKRSRNRVVSSDPDGDSVALDGQKSIKSSTNKPFLKRHFSFGSKGTRSLSENHSTRKKGFFWSKSRKE</sequence>
<dbReference type="GO" id="GO:0008270">
    <property type="term" value="F:zinc ion binding"/>
    <property type="evidence" value="ECO:0007669"/>
    <property type="project" value="UniProtKB-KW"/>
</dbReference>
<gene>
    <name evidence="7" type="ORF">C3L33_19811</name>
</gene>
<keyword evidence="1" id="KW-0479">Metal-binding</keyword>
<evidence type="ECO:0000256" key="5">
    <source>
        <dbReference type="SAM" id="MobiDB-lite"/>
    </source>
</evidence>
<dbReference type="EMBL" id="QEFC01003440">
    <property type="protein sequence ID" value="KAE9448262.1"/>
    <property type="molecule type" value="Genomic_DNA"/>
</dbReference>
<protein>
    <recommendedName>
        <fullName evidence="6">RING-type domain-containing protein</fullName>
    </recommendedName>
</protein>
<dbReference type="Pfam" id="PF00097">
    <property type="entry name" value="zf-C3HC4"/>
    <property type="match status" value="1"/>
</dbReference>
<evidence type="ECO:0000256" key="4">
    <source>
        <dbReference type="PROSITE-ProRule" id="PRU00175"/>
    </source>
</evidence>
<evidence type="ECO:0000313" key="7">
    <source>
        <dbReference type="EMBL" id="KAE9448262.1"/>
    </source>
</evidence>
<dbReference type="InterPro" id="IPR018957">
    <property type="entry name" value="Znf_C3HC4_RING-type"/>
</dbReference>
<evidence type="ECO:0000259" key="6">
    <source>
        <dbReference type="PROSITE" id="PS50089"/>
    </source>
</evidence>
<feature type="compositionally biased region" description="Basic residues" evidence="5">
    <location>
        <begin position="429"/>
        <end position="442"/>
    </location>
</feature>
<dbReference type="PANTHER" id="PTHR31150:SF26">
    <property type="entry name" value="RING-TYPE DOMAIN-CONTAINING PROTEIN"/>
    <property type="match status" value="1"/>
</dbReference>
<dbReference type="PANTHER" id="PTHR31150">
    <property type="entry name" value="EXPRESSED PROTEIN"/>
    <property type="match status" value="1"/>
</dbReference>
<dbReference type="Proteomes" id="UP000428333">
    <property type="component" value="Linkage Group LG12"/>
</dbReference>
<reference evidence="7 8" key="1">
    <citation type="journal article" date="2019" name="Genome Biol. Evol.">
        <title>The Rhododendron genome and chromosomal organization provide insight into shared whole-genome duplications across the heath family (Ericaceae).</title>
        <authorList>
            <person name="Soza V.L."/>
            <person name="Lindsley D."/>
            <person name="Waalkes A."/>
            <person name="Ramage E."/>
            <person name="Patwardhan R.P."/>
            <person name="Burton J.N."/>
            <person name="Adey A."/>
            <person name="Kumar A."/>
            <person name="Qiu R."/>
            <person name="Shendure J."/>
            <person name="Hall B."/>
        </authorList>
    </citation>
    <scope>NUCLEOTIDE SEQUENCE [LARGE SCALE GENOMIC DNA]</scope>
    <source>
        <strain evidence="7">RSF 1966-606</strain>
    </source>
</reference>
<dbReference type="InterPro" id="IPR001841">
    <property type="entry name" value="Znf_RING"/>
</dbReference>
<organism evidence="7 8">
    <name type="scientific">Rhododendron williamsianum</name>
    <dbReference type="NCBI Taxonomy" id="262921"/>
    <lineage>
        <taxon>Eukaryota</taxon>
        <taxon>Viridiplantae</taxon>
        <taxon>Streptophyta</taxon>
        <taxon>Embryophyta</taxon>
        <taxon>Tracheophyta</taxon>
        <taxon>Spermatophyta</taxon>
        <taxon>Magnoliopsida</taxon>
        <taxon>eudicotyledons</taxon>
        <taxon>Gunneridae</taxon>
        <taxon>Pentapetalae</taxon>
        <taxon>asterids</taxon>
        <taxon>Ericales</taxon>
        <taxon>Ericaceae</taxon>
        <taxon>Ericoideae</taxon>
        <taxon>Rhodoreae</taxon>
        <taxon>Rhododendron</taxon>
    </lineage>
</organism>
<dbReference type="SMART" id="SM00184">
    <property type="entry name" value="RING"/>
    <property type="match status" value="1"/>
</dbReference>
<feature type="compositionally biased region" description="Polar residues" evidence="5">
    <location>
        <begin position="417"/>
        <end position="426"/>
    </location>
</feature>
<evidence type="ECO:0000313" key="8">
    <source>
        <dbReference type="Proteomes" id="UP000428333"/>
    </source>
</evidence>
<dbReference type="AlphaFoldDB" id="A0A6A4KSS2"/>
<dbReference type="OrthoDB" id="1938835at2759"/>
<feature type="region of interest" description="Disordered" evidence="5">
    <location>
        <begin position="155"/>
        <end position="248"/>
    </location>
</feature>
<evidence type="ECO:0000256" key="1">
    <source>
        <dbReference type="ARBA" id="ARBA00022723"/>
    </source>
</evidence>
<feature type="region of interest" description="Disordered" evidence="5">
    <location>
        <begin position="376"/>
        <end position="442"/>
    </location>
</feature>
<dbReference type="InterPro" id="IPR013083">
    <property type="entry name" value="Znf_RING/FYVE/PHD"/>
</dbReference>
<feature type="non-terminal residue" evidence="7">
    <location>
        <position position="1"/>
    </location>
</feature>
<dbReference type="PROSITE" id="PS50089">
    <property type="entry name" value="ZF_RING_2"/>
    <property type="match status" value="1"/>
</dbReference>
<dbReference type="Gene3D" id="3.30.40.10">
    <property type="entry name" value="Zinc/RING finger domain, C3HC4 (zinc finger)"/>
    <property type="match status" value="1"/>
</dbReference>
<evidence type="ECO:0000256" key="2">
    <source>
        <dbReference type="ARBA" id="ARBA00022771"/>
    </source>
</evidence>
<keyword evidence="2 4" id="KW-0863">Zinc-finger</keyword>
<feature type="domain" description="RING-type" evidence="6">
    <location>
        <begin position="297"/>
        <end position="350"/>
    </location>
</feature>
<name>A0A6A4KSS2_9ERIC</name>